<comment type="similarity">
    <text evidence="2">Belongs to the SF-assemblin family.</text>
</comment>
<evidence type="ECO:0000256" key="6">
    <source>
        <dbReference type="ARBA" id="ARBA00023212"/>
    </source>
</evidence>
<evidence type="ECO:0000256" key="3">
    <source>
        <dbReference type="ARBA" id="ARBA00022490"/>
    </source>
</evidence>
<dbReference type="OMA" id="FDINEKC"/>
<feature type="compositionally biased region" description="Low complexity" evidence="8">
    <location>
        <begin position="272"/>
        <end position="292"/>
    </location>
</feature>
<keyword evidence="10" id="KW-1185">Reference proteome</keyword>
<evidence type="ECO:0000256" key="8">
    <source>
        <dbReference type="SAM" id="MobiDB-lite"/>
    </source>
</evidence>
<comment type="subcellular location">
    <subcellularLocation>
        <location evidence="1">Cytoplasm</location>
        <location evidence="1">Cytoskeleton</location>
    </subcellularLocation>
</comment>
<dbReference type="PRINTS" id="PR01799">
    <property type="entry name" value="SFASSEMBLIN"/>
</dbReference>
<feature type="compositionally biased region" description="Basic and acidic residues" evidence="8">
    <location>
        <begin position="12"/>
        <end position="24"/>
    </location>
</feature>
<dbReference type="AlphaFoldDB" id="A0A1Y1JE26"/>
<reference evidence="10" key="1">
    <citation type="submission" date="2017-04" db="EMBL/GenBank/DDBJ databases">
        <title>Plasmodium gonderi genome.</title>
        <authorList>
            <person name="Arisue N."/>
            <person name="Honma H."/>
            <person name="Kawai S."/>
            <person name="Tougan T."/>
            <person name="Tanabe K."/>
            <person name="Horii T."/>
        </authorList>
    </citation>
    <scope>NUCLEOTIDE SEQUENCE [LARGE SCALE GENOMIC DNA]</scope>
    <source>
        <strain evidence="10">ATCC 30045</strain>
    </source>
</reference>
<keyword evidence="5 7" id="KW-0175">Coiled coil</keyword>
<protein>
    <submittedName>
        <fullName evidence="9">SF-assemblin</fullName>
    </submittedName>
</protein>
<dbReference type="Pfam" id="PF06705">
    <property type="entry name" value="SF-assemblin"/>
    <property type="match status" value="1"/>
</dbReference>
<sequence>MFDMNDPPSNYNKRETESFKKSDDNLSSYNSKENVNNFDKRGNFSSFSSGEKSSREIFKFDNEFGDDDYKGNSSRSRSRSSSSNINNNCNKNSNVNNNSNNNCIINKNNDYLEDAYRFHKINTDKEEEKPFNINNCEFFLTGDEIRSSNLSSDFRKANNKKFSSNKYKIKKNTHEENIREEGISCTLRDFTSLKDNTFYDNSSVNNSLNLTKNDIMYNCREGKGMMTMMMNKNFSEDTVSKTNLKLSMSNVCTSGVDSDRIRGGNHINVAPHTSGTTHLSTTTQISGSTHASGGSGGFHDDSSFYKTGKVRSDRGKMQKKGNFGCNLKKATSSKGNNLNENMFFSEMTRKSLDINEKCINNNTKIKIKRLCEKIEGFEKEIKNEILQKKNVEKEKIYVIREAINKLEKNLNSEIKKRIEHNRNIQSIFSSEILKVQEKIENVVNDKVSEIENAIKVLNDKINTISDNIENEKIKCIQNLEKKNSSIAKEFSNLQSAFQREKISNKEKENNICKKLEEIEKKSESKIATEKNIRDSKYQEIISYIEEIKRERKGKNENFQNFVMEEIATVKNGLILESQAREAADDDIVQAVNHYTKALQDSLRLINSN</sequence>
<dbReference type="OrthoDB" id="436841at2759"/>
<dbReference type="Proteomes" id="UP000195521">
    <property type="component" value="Unassembled WGS sequence"/>
</dbReference>
<name>A0A1Y1JE26_PLAGO</name>
<dbReference type="PANTHER" id="PTHR40412">
    <property type="entry name" value="SF-ASSEMBLIN"/>
    <property type="match status" value="1"/>
</dbReference>
<accession>A0A1Y1JE26</accession>
<feature type="region of interest" description="Disordered" evidence="8">
    <location>
        <begin position="1"/>
        <end position="50"/>
    </location>
</feature>
<dbReference type="InterPro" id="IPR008374">
    <property type="entry name" value="SF_assemblin/giardin_b"/>
</dbReference>
<keyword evidence="3" id="KW-0963">Cytoplasm</keyword>
<gene>
    <name evidence="9" type="ORF">PGO_011500</name>
</gene>
<organism evidence="9 10">
    <name type="scientific">Plasmodium gonderi</name>
    <dbReference type="NCBI Taxonomy" id="77519"/>
    <lineage>
        <taxon>Eukaryota</taxon>
        <taxon>Sar</taxon>
        <taxon>Alveolata</taxon>
        <taxon>Apicomplexa</taxon>
        <taxon>Aconoidasida</taxon>
        <taxon>Haemosporida</taxon>
        <taxon>Plasmodiidae</taxon>
        <taxon>Plasmodium</taxon>
        <taxon>Plasmodium (Plasmodium)</taxon>
    </lineage>
</organism>
<feature type="compositionally biased region" description="Polar residues" evidence="8">
    <location>
        <begin position="25"/>
        <end position="37"/>
    </location>
</feature>
<feature type="region of interest" description="Disordered" evidence="8">
    <location>
        <begin position="69"/>
        <end position="100"/>
    </location>
</feature>
<proteinExistence type="inferred from homology"/>
<dbReference type="EMBL" id="BDQF01000001">
    <property type="protein sequence ID" value="GAW79002.1"/>
    <property type="molecule type" value="Genomic_DNA"/>
</dbReference>
<dbReference type="GO" id="GO:0005200">
    <property type="term" value="F:structural constituent of cytoskeleton"/>
    <property type="evidence" value="ECO:0007669"/>
    <property type="project" value="InterPro"/>
</dbReference>
<evidence type="ECO:0000256" key="5">
    <source>
        <dbReference type="ARBA" id="ARBA00023054"/>
    </source>
</evidence>
<feature type="coiled-coil region" evidence="7">
    <location>
        <begin position="447"/>
        <end position="496"/>
    </location>
</feature>
<dbReference type="RefSeq" id="XP_028541591.1">
    <property type="nucleotide sequence ID" value="XM_028685790.1"/>
</dbReference>
<dbReference type="PANTHER" id="PTHR40412:SF1">
    <property type="entry name" value="SF-ASSEMBLIN"/>
    <property type="match status" value="1"/>
</dbReference>
<dbReference type="GeneID" id="39745700"/>
<keyword evidence="4" id="KW-0493">Microtubule</keyword>
<dbReference type="GO" id="GO:0005874">
    <property type="term" value="C:microtubule"/>
    <property type="evidence" value="ECO:0007669"/>
    <property type="project" value="UniProtKB-KW"/>
</dbReference>
<evidence type="ECO:0000313" key="9">
    <source>
        <dbReference type="EMBL" id="GAW79002.1"/>
    </source>
</evidence>
<feature type="region of interest" description="Disordered" evidence="8">
    <location>
        <begin position="267"/>
        <end position="321"/>
    </location>
</feature>
<evidence type="ECO:0000256" key="7">
    <source>
        <dbReference type="SAM" id="Coils"/>
    </source>
</evidence>
<keyword evidence="6" id="KW-0206">Cytoskeleton</keyword>
<feature type="coiled-coil region" evidence="7">
    <location>
        <begin position="360"/>
        <end position="423"/>
    </location>
</feature>
<evidence type="ECO:0000256" key="4">
    <source>
        <dbReference type="ARBA" id="ARBA00022701"/>
    </source>
</evidence>
<feature type="compositionally biased region" description="Low complexity" evidence="8">
    <location>
        <begin position="72"/>
        <end position="100"/>
    </location>
</feature>
<evidence type="ECO:0000313" key="10">
    <source>
        <dbReference type="Proteomes" id="UP000195521"/>
    </source>
</evidence>
<comment type="caution">
    <text evidence="9">The sequence shown here is derived from an EMBL/GenBank/DDBJ whole genome shotgun (WGS) entry which is preliminary data.</text>
</comment>
<evidence type="ECO:0000256" key="1">
    <source>
        <dbReference type="ARBA" id="ARBA00004245"/>
    </source>
</evidence>
<evidence type="ECO:0000256" key="2">
    <source>
        <dbReference type="ARBA" id="ARBA00005678"/>
    </source>
</evidence>